<protein>
    <submittedName>
        <fullName evidence="1">Uncharacterized protein</fullName>
    </submittedName>
</protein>
<proteinExistence type="predicted"/>
<dbReference type="AlphaFoldDB" id="A0AAE0WNJ6"/>
<gene>
    <name evidence="1" type="ORF">LTR78_004983</name>
</gene>
<dbReference type="EMBL" id="JAUTXT010000016">
    <property type="protein sequence ID" value="KAK3675049.1"/>
    <property type="molecule type" value="Genomic_DNA"/>
</dbReference>
<comment type="caution">
    <text evidence="1">The sequence shown here is derived from an EMBL/GenBank/DDBJ whole genome shotgun (WGS) entry which is preliminary data.</text>
</comment>
<reference evidence="1" key="1">
    <citation type="submission" date="2023-07" db="EMBL/GenBank/DDBJ databases">
        <title>Black Yeasts Isolated from many extreme environments.</title>
        <authorList>
            <person name="Coleine C."/>
            <person name="Stajich J.E."/>
            <person name="Selbmann L."/>
        </authorList>
    </citation>
    <scope>NUCLEOTIDE SEQUENCE</scope>
    <source>
        <strain evidence="1">CCFEE 5485</strain>
    </source>
</reference>
<sequence>MVTRILSRTCLLWLKENGGQRVLRLTREMRSPLNTVHIKHVVKFFDDNTSYDLTEIDEALARKVRINTIPAVPEAFAEWLEAIAHGYDTLTPIHKEVNELYVQYERLMNTSVETPRTFDIHPKHSATGKDLLPPSVEMYDAVLLGQKDAPLRKRLLLLARAKVLKEYTLEKLKHAVDVILNDVPSLADRLNNIVEAAFKTKESE</sequence>
<evidence type="ECO:0000313" key="1">
    <source>
        <dbReference type="EMBL" id="KAK3675049.1"/>
    </source>
</evidence>
<accession>A0AAE0WNJ6</accession>
<evidence type="ECO:0000313" key="2">
    <source>
        <dbReference type="Proteomes" id="UP001274830"/>
    </source>
</evidence>
<organism evidence="1 2">
    <name type="scientific">Recurvomyces mirabilis</name>
    <dbReference type="NCBI Taxonomy" id="574656"/>
    <lineage>
        <taxon>Eukaryota</taxon>
        <taxon>Fungi</taxon>
        <taxon>Dikarya</taxon>
        <taxon>Ascomycota</taxon>
        <taxon>Pezizomycotina</taxon>
        <taxon>Dothideomycetes</taxon>
        <taxon>Dothideomycetidae</taxon>
        <taxon>Mycosphaerellales</taxon>
        <taxon>Teratosphaeriaceae</taxon>
        <taxon>Recurvomyces</taxon>
    </lineage>
</organism>
<keyword evidence="2" id="KW-1185">Reference proteome</keyword>
<dbReference type="Proteomes" id="UP001274830">
    <property type="component" value="Unassembled WGS sequence"/>
</dbReference>
<name>A0AAE0WNJ6_9PEZI</name>